<organism evidence="2 3">
    <name type="scientific">Duganella zoogloeoides</name>
    <dbReference type="NCBI Taxonomy" id="75659"/>
    <lineage>
        <taxon>Bacteria</taxon>
        <taxon>Pseudomonadati</taxon>
        <taxon>Pseudomonadota</taxon>
        <taxon>Betaproteobacteria</taxon>
        <taxon>Burkholderiales</taxon>
        <taxon>Oxalobacteraceae</taxon>
        <taxon>Telluria group</taxon>
        <taxon>Duganella</taxon>
    </lineage>
</organism>
<keyword evidence="3" id="KW-1185">Reference proteome</keyword>
<protein>
    <submittedName>
        <fullName evidence="2">Uncharacterized protein</fullName>
    </submittedName>
</protein>
<reference evidence="2 3" key="1">
    <citation type="submission" date="2023-11" db="EMBL/GenBank/DDBJ databases">
        <title>MicrobeMod: A computational toolkit for identifying prokaryotic methylation and restriction-modification with nanopore sequencing.</title>
        <authorList>
            <person name="Crits-Christoph A."/>
            <person name="Kang S.C."/>
            <person name="Lee H."/>
            <person name="Ostrov N."/>
        </authorList>
    </citation>
    <scope>NUCLEOTIDE SEQUENCE [LARGE SCALE GENOMIC DNA]</scope>
    <source>
        <strain evidence="2 3">ATCC 25935</strain>
    </source>
</reference>
<proteinExistence type="predicted"/>
<gene>
    <name evidence="2" type="ORF">SR858_00980</name>
</gene>
<evidence type="ECO:0000313" key="3">
    <source>
        <dbReference type="Proteomes" id="UP001326110"/>
    </source>
</evidence>
<sequence>MSTQEKVNTDEKIENDGGKRLPHERDESPEGQKPKERTIMKQAAADIDSGMVDTDLRNKPGVQQVHTPAPREATAKPLPDTKQD</sequence>
<dbReference type="EMBL" id="CP140152">
    <property type="protein sequence ID" value="WQH04945.1"/>
    <property type="molecule type" value="Genomic_DNA"/>
</dbReference>
<evidence type="ECO:0000313" key="2">
    <source>
        <dbReference type="EMBL" id="WQH04945.1"/>
    </source>
</evidence>
<name>A0ABZ0XYW3_9BURK</name>
<dbReference type="Proteomes" id="UP001326110">
    <property type="component" value="Chromosome"/>
</dbReference>
<dbReference type="RefSeq" id="WP_019923735.1">
    <property type="nucleotide sequence ID" value="NZ_CP140152.1"/>
</dbReference>
<feature type="compositionally biased region" description="Basic and acidic residues" evidence="1">
    <location>
        <begin position="7"/>
        <end position="39"/>
    </location>
</feature>
<accession>A0ABZ0XYW3</accession>
<dbReference type="GeneID" id="43165331"/>
<feature type="region of interest" description="Disordered" evidence="1">
    <location>
        <begin position="1"/>
        <end position="84"/>
    </location>
</feature>
<evidence type="ECO:0000256" key="1">
    <source>
        <dbReference type="SAM" id="MobiDB-lite"/>
    </source>
</evidence>